<evidence type="ECO:0000313" key="1">
    <source>
        <dbReference type="EMBL" id="KAJ7766053.1"/>
    </source>
</evidence>
<accession>A0AAD7NLK2</accession>
<keyword evidence="2" id="KW-1185">Reference proteome</keyword>
<comment type="caution">
    <text evidence="1">The sequence shown here is derived from an EMBL/GenBank/DDBJ whole genome shotgun (WGS) entry which is preliminary data.</text>
</comment>
<sequence length="459" mass="50595">MGFLPVFYHHLDPAQIPSNAEMDVLALPEATSATISRAFLCLQGLSNLVWPPAGPHADLWRRVWPWTQFFEAHHSRIPEAPTEDVVRACCFICIARLTEQRSPTTRLMLATPGVGTLAGRAWGAYYRDPNLTTELTLRNICQLLSFSWGFQAVNFQEFVDGAGGFDALAILVVRMIPYLIDGPISTDSKAMHLFHLMWFCYQSKEKAWVAAQVEHKVLPATISVLIFADRGLERSDAPVGLYPELFQLAWCIFLPLVLYGDGYLRKLEAIDAGVLPLFVSTVQKHVDWADERMRTLITTILLRATLYYPVLSAIEAVLPSLDEGISTPAFTSSLVYPEWQAFIELAVERIEIKREIDSGQHVSYRACDNLQASLTLFLSFATPVTHNMDSAERFSRSVALNVVLGASICTTVAKNASSRIGMTATEEGAKSLAHLTAGALHISTVPASAPPATELSSGQ</sequence>
<proteinExistence type="predicted"/>
<organism evidence="1 2">
    <name type="scientific">Mycena metata</name>
    <dbReference type="NCBI Taxonomy" id="1033252"/>
    <lineage>
        <taxon>Eukaryota</taxon>
        <taxon>Fungi</taxon>
        <taxon>Dikarya</taxon>
        <taxon>Basidiomycota</taxon>
        <taxon>Agaricomycotina</taxon>
        <taxon>Agaricomycetes</taxon>
        <taxon>Agaricomycetidae</taxon>
        <taxon>Agaricales</taxon>
        <taxon>Marasmiineae</taxon>
        <taxon>Mycenaceae</taxon>
        <taxon>Mycena</taxon>
    </lineage>
</organism>
<dbReference type="Proteomes" id="UP001215598">
    <property type="component" value="Unassembled WGS sequence"/>
</dbReference>
<gene>
    <name evidence="1" type="ORF">B0H16DRAFT_385053</name>
</gene>
<reference evidence="1" key="1">
    <citation type="submission" date="2023-03" db="EMBL/GenBank/DDBJ databases">
        <title>Massive genome expansion in bonnet fungi (Mycena s.s.) driven by repeated elements and novel gene families across ecological guilds.</title>
        <authorList>
            <consortium name="Lawrence Berkeley National Laboratory"/>
            <person name="Harder C.B."/>
            <person name="Miyauchi S."/>
            <person name="Viragh M."/>
            <person name="Kuo A."/>
            <person name="Thoen E."/>
            <person name="Andreopoulos B."/>
            <person name="Lu D."/>
            <person name="Skrede I."/>
            <person name="Drula E."/>
            <person name="Henrissat B."/>
            <person name="Morin E."/>
            <person name="Kohler A."/>
            <person name="Barry K."/>
            <person name="LaButti K."/>
            <person name="Morin E."/>
            <person name="Salamov A."/>
            <person name="Lipzen A."/>
            <person name="Mereny Z."/>
            <person name="Hegedus B."/>
            <person name="Baldrian P."/>
            <person name="Stursova M."/>
            <person name="Weitz H."/>
            <person name="Taylor A."/>
            <person name="Grigoriev I.V."/>
            <person name="Nagy L.G."/>
            <person name="Martin F."/>
            <person name="Kauserud H."/>
        </authorList>
    </citation>
    <scope>NUCLEOTIDE SEQUENCE</scope>
    <source>
        <strain evidence="1">CBHHK182m</strain>
    </source>
</reference>
<dbReference type="AlphaFoldDB" id="A0AAD7NLK2"/>
<evidence type="ECO:0000313" key="2">
    <source>
        <dbReference type="Proteomes" id="UP001215598"/>
    </source>
</evidence>
<name>A0AAD7NLK2_9AGAR</name>
<dbReference type="EMBL" id="JARKIB010000024">
    <property type="protein sequence ID" value="KAJ7766053.1"/>
    <property type="molecule type" value="Genomic_DNA"/>
</dbReference>
<protein>
    <submittedName>
        <fullName evidence="1">Uncharacterized protein</fullName>
    </submittedName>
</protein>